<evidence type="ECO:0000256" key="6">
    <source>
        <dbReference type="NCBIfam" id="TIGR01068"/>
    </source>
</evidence>
<dbReference type="PRINTS" id="PR00421">
    <property type="entry name" value="THIOREDOXIN"/>
</dbReference>
<keyword evidence="5" id="KW-0676">Redox-active center</keyword>
<evidence type="ECO:0000256" key="2">
    <source>
        <dbReference type="ARBA" id="ARBA00022448"/>
    </source>
</evidence>
<dbReference type="PROSITE" id="PS00194">
    <property type="entry name" value="THIOREDOXIN_1"/>
    <property type="match status" value="1"/>
</dbReference>
<dbReference type="CDD" id="cd02947">
    <property type="entry name" value="TRX_family"/>
    <property type="match status" value="1"/>
</dbReference>
<comment type="caution">
    <text evidence="9">The sequence shown here is derived from an EMBL/GenBank/DDBJ whole genome shotgun (WGS) entry which is preliminary data.</text>
</comment>
<name>A0ABR8UQM4_9MICC</name>
<sequence length="108" mass="11584">MSNAKDVSDSTFSTDVLAADKPVIVDFWAEWCGPCRMLSPILDDIAAEYAEKVDVVKVNVDDNPAIAAKYGITSIPAVYVFKGGEVAATSIGAKPKQVLEQEFAAFLK</sequence>
<reference evidence="9 10" key="1">
    <citation type="submission" date="2020-08" db="EMBL/GenBank/DDBJ databases">
        <title>A Genomic Blueprint of the Chicken Gut Microbiome.</title>
        <authorList>
            <person name="Gilroy R."/>
            <person name="Ravi A."/>
            <person name="Getino M."/>
            <person name="Pursley I."/>
            <person name="Horton D.L."/>
            <person name="Alikhan N.-F."/>
            <person name="Baker D."/>
            <person name="Gharbi K."/>
            <person name="Hall N."/>
            <person name="Watson M."/>
            <person name="Adriaenssens E.M."/>
            <person name="Foster-Nyarko E."/>
            <person name="Jarju S."/>
            <person name="Secka A."/>
            <person name="Antonio M."/>
            <person name="Oren A."/>
            <person name="Chaudhuri R."/>
            <person name="La Ragione R.M."/>
            <person name="Hildebrand F."/>
            <person name="Pallen M.J."/>
        </authorList>
    </citation>
    <scope>NUCLEOTIDE SEQUENCE [LARGE SCALE GENOMIC DNA]</scope>
    <source>
        <strain evidence="9 10">Sa2CUA1</strain>
    </source>
</reference>
<proteinExistence type="inferred from homology"/>
<keyword evidence="4" id="KW-1015">Disulfide bond</keyword>
<dbReference type="PANTHER" id="PTHR45663:SF11">
    <property type="entry name" value="GEO12009P1"/>
    <property type="match status" value="1"/>
</dbReference>
<dbReference type="Pfam" id="PF00085">
    <property type="entry name" value="Thioredoxin"/>
    <property type="match status" value="1"/>
</dbReference>
<protein>
    <recommendedName>
        <fullName evidence="6 7">Thioredoxin</fullName>
    </recommendedName>
</protein>
<dbReference type="NCBIfam" id="TIGR01068">
    <property type="entry name" value="thioredoxin"/>
    <property type="match status" value="1"/>
</dbReference>
<accession>A0ABR8UQM4</accession>
<evidence type="ECO:0000256" key="4">
    <source>
        <dbReference type="ARBA" id="ARBA00023157"/>
    </source>
</evidence>
<keyword evidence="10" id="KW-1185">Reference proteome</keyword>
<dbReference type="PROSITE" id="PS51352">
    <property type="entry name" value="THIOREDOXIN_2"/>
    <property type="match status" value="1"/>
</dbReference>
<organism evidence="9 10">
    <name type="scientific">Arthrobacter gallicola</name>
    <dbReference type="NCBI Taxonomy" id="2762225"/>
    <lineage>
        <taxon>Bacteria</taxon>
        <taxon>Bacillati</taxon>
        <taxon>Actinomycetota</taxon>
        <taxon>Actinomycetes</taxon>
        <taxon>Micrococcales</taxon>
        <taxon>Micrococcaceae</taxon>
        <taxon>Arthrobacter</taxon>
    </lineage>
</organism>
<comment type="similarity">
    <text evidence="1 7">Belongs to the thioredoxin family.</text>
</comment>
<dbReference type="PANTHER" id="PTHR45663">
    <property type="entry name" value="GEO12009P1"/>
    <property type="match status" value="1"/>
</dbReference>
<dbReference type="PIRSF" id="PIRSF000077">
    <property type="entry name" value="Thioredoxin"/>
    <property type="match status" value="1"/>
</dbReference>
<dbReference type="InterPro" id="IPR005746">
    <property type="entry name" value="Thioredoxin"/>
</dbReference>
<evidence type="ECO:0000313" key="10">
    <source>
        <dbReference type="Proteomes" id="UP000609874"/>
    </source>
</evidence>
<dbReference type="InterPro" id="IPR017937">
    <property type="entry name" value="Thioredoxin_CS"/>
</dbReference>
<evidence type="ECO:0000259" key="8">
    <source>
        <dbReference type="PROSITE" id="PS51352"/>
    </source>
</evidence>
<dbReference type="EMBL" id="JACSQD010000002">
    <property type="protein sequence ID" value="MBD7994841.1"/>
    <property type="molecule type" value="Genomic_DNA"/>
</dbReference>
<keyword evidence="2" id="KW-0813">Transport</keyword>
<gene>
    <name evidence="9" type="primary">trxA</name>
    <name evidence="9" type="ORF">H9639_05960</name>
</gene>
<feature type="domain" description="Thioredoxin" evidence="8">
    <location>
        <begin position="1"/>
        <end position="108"/>
    </location>
</feature>
<evidence type="ECO:0000256" key="7">
    <source>
        <dbReference type="PIRNR" id="PIRNR000077"/>
    </source>
</evidence>
<evidence type="ECO:0000313" key="9">
    <source>
        <dbReference type="EMBL" id="MBD7994841.1"/>
    </source>
</evidence>
<dbReference type="Proteomes" id="UP000609874">
    <property type="component" value="Unassembled WGS sequence"/>
</dbReference>
<keyword evidence="3" id="KW-0249">Electron transport</keyword>
<dbReference type="RefSeq" id="WP_191807202.1">
    <property type="nucleotide sequence ID" value="NZ_JACSQD010000002.1"/>
</dbReference>
<dbReference type="Gene3D" id="3.40.30.10">
    <property type="entry name" value="Glutaredoxin"/>
    <property type="match status" value="1"/>
</dbReference>
<dbReference type="InterPro" id="IPR013766">
    <property type="entry name" value="Thioredoxin_domain"/>
</dbReference>
<dbReference type="InterPro" id="IPR036249">
    <property type="entry name" value="Thioredoxin-like_sf"/>
</dbReference>
<evidence type="ECO:0000256" key="3">
    <source>
        <dbReference type="ARBA" id="ARBA00022982"/>
    </source>
</evidence>
<evidence type="ECO:0000256" key="5">
    <source>
        <dbReference type="ARBA" id="ARBA00023284"/>
    </source>
</evidence>
<dbReference type="SUPFAM" id="SSF52833">
    <property type="entry name" value="Thioredoxin-like"/>
    <property type="match status" value="1"/>
</dbReference>
<evidence type="ECO:0000256" key="1">
    <source>
        <dbReference type="ARBA" id="ARBA00008987"/>
    </source>
</evidence>